<dbReference type="PANTHER" id="PTHR23159">
    <property type="entry name" value="CENTROSOMAL PROTEIN 2"/>
    <property type="match status" value="1"/>
</dbReference>
<accession>A0AAD3HQ87</accession>
<organism evidence="3 4">
    <name type="scientific">Astrephomene gubernaculifera</name>
    <dbReference type="NCBI Taxonomy" id="47775"/>
    <lineage>
        <taxon>Eukaryota</taxon>
        <taxon>Viridiplantae</taxon>
        <taxon>Chlorophyta</taxon>
        <taxon>core chlorophytes</taxon>
        <taxon>Chlorophyceae</taxon>
        <taxon>CS clade</taxon>
        <taxon>Chlamydomonadales</taxon>
        <taxon>Astrephomenaceae</taxon>
        <taxon>Astrephomene</taxon>
    </lineage>
</organism>
<comment type="caution">
    <text evidence="3">The sequence shown here is derived from an EMBL/GenBank/DDBJ whole genome shotgun (WGS) entry which is preliminary data.</text>
</comment>
<feature type="coiled-coil region" evidence="1">
    <location>
        <begin position="368"/>
        <end position="451"/>
    </location>
</feature>
<keyword evidence="1" id="KW-0175">Coiled coil</keyword>
<feature type="coiled-coil region" evidence="1">
    <location>
        <begin position="3"/>
        <end position="93"/>
    </location>
</feature>
<evidence type="ECO:0000313" key="3">
    <source>
        <dbReference type="EMBL" id="GFR49819.1"/>
    </source>
</evidence>
<dbReference type="PANTHER" id="PTHR23159:SF31">
    <property type="entry name" value="CENTROSOME-ASSOCIATED PROTEIN CEP250 ISOFORM X1"/>
    <property type="match status" value="1"/>
</dbReference>
<feature type="coiled-coil region" evidence="1">
    <location>
        <begin position="1390"/>
        <end position="1417"/>
    </location>
</feature>
<dbReference type="EMBL" id="BMAR01000033">
    <property type="protein sequence ID" value="GFR49819.1"/>
    <property type="molecule type" value="Genomic_DNA"/>
</dbReference>
<gene>
    <name evidence="3" type="ORF">Agub_g11759</name>
</gene>
<sequence length="1584" mass="165686">MAVEDLNRRIQELSQLLLDKERELAASRTSHALLKQEDEALRAELSAAREELRNEATKCSLLEQRLKRLNEELQQARLDLNSCSTERESLNRTLGRVHEQLTSLKSESNDRGLQLTELQLYYDGVLEAKEASIQSLQSLLENQQKQFREQQELWEEQRRTLKSSLVDLSDRVAASQQLAAVAAAVKPSASAAADASTITALAEARAKLLQAEKTLVKSSEREQQLLELLKQRERHLLKLQQHHQRRRQERDVGRSGSDAPARASGRNHRSGGRVAGGGGGGGDGGSLSGGNSSSGDTAARLDVSSSPSGGSSGAGGSGRRGEREWLVVQTAMQVRHAGRDARGAAACGGEGHMQGATGTCYEGDRHTCKEERRRCEKLKGRLAEAEREGEELRAEVARLRSELLREGVGHTQPAGGNLQLADELLRAHRRIQDLETQLRRARESASSAAAAAAAAALPPDAAAATAHGNSSSRAAAAGGGGGGGGPGLLTSSEHLALVRQRLVRQRQEFEQFLERVVVAEGSRRGNGLLWLAEDLRALLEKHLTKLDTMVCMSTLPEGRRLLGGSHDALAPIDPCQQQQHQQQQQQFQHSLFVVRAAWSTLRRALVSLQEAVAAALDVSSNPAVAYLQGADFLARLMREWAVGDKAALDSAVESSISAGVALVQEAVARMQSHTVDLGVLRQQLREAQEEVAQLRLANGMVQKEGGKRLAETRQEVEELQQQLDRTRAEAAALQREAAVRASELEAVRGRAEAAEAAARRAEEAAAAVDLERARLRKVLATAEGDKGSAEAAALSREEERVRLSRALSDAHATIALLHDRLDAQQAVGSSELATLKTKIRDVVTALESPSLPQLHAMMLAAANGAAEDAYDNDPYGGGGGGGGFLTAAATGRGGSATNTPRRHGGRTTGPLCGGGAGGVLSEGGLNVLALGTKASAATATGGSVNGGGGSDDDPWVVSGSLVAALDAAGASLTAALHRVALLEVAHFEAEQGVAEVEAVRDHLASAATEMAAGRISFGGVLLNELLSMLGCAASGTAAFGPPASSAPHHHNHAEAFASAAAFATTGRPRSRGSTLLHSAAGRTLSAAAAGAAAAAPSGYVPYGGCGGGGGGTEGGLLIRSQLAAARDVGQHLTRHLKNCEGMLLALKASLPQWLELATARLAARHRTELSRLRGLLGGQLAGLRRDLRELRAAAGSSMAEAARQAEDSIKQAQLASSAADRDRAEAARHLTLLQRDLTVAVQQMLPADVTAAAAAAGVGVGGNDEATAPQQQGLASSVLAAARMVSELRAGLERLRRDMAVVVSERDAARTAAEAAATHGSLLVRSVAEVAPLPQPLLHALLSPSCSDPSASPLWTAQLRDFLAAHVAGAQAATAEALAAGEVAPLRGELARMAGELRAAKTRVAELQSQAARFLADSNSALESCRRAAGEAAAAVLEKVMAGVREEVAAVRSTVSELQEDSGQALRAVHAAWGAQLEAVRGGGTAAVAALEEVVGALQVQLGAEADAVDTARAEAEAVTREAAERSAAESARSQQLTDDLAAVRQRLGQLEEAEAALEGENRGLRRALRQRDAMVMGLLHEGG</sequence>
<feature type="region of interest" description="Disordered" evidence="2">
    <location>
        <begin position="240"/>
        <end position="322"/>
    </location>
</feature>
<dbReference type="Proteomes" id="UP001054857">
    <property type="component" value="Unassembled WGS sequence"/>
</dbReference>
<evidence type="ECO:0000313" key="4">
    <source>
        <dbReference type="Proteomes" id="UP001054857"/>
    </source>
</evidence>
<feature type="coiled-coil region" evidence="1">
    <location>
        <begin position="1534"/>
        <end position="1571"/>
    </location>
</feature>
<feature type="coiled-coil region" evidence="1">
    <location>
        <begin position="670"/>
        <end position="771"/>
    </location>
</feature>
<feature type="compositionally biased region" description="Gly residues" evidence="2">
    <location>
        <begin position="477"/>
        <end position="487"/>
    </location>
</feature>
<feature type="non-terminal residue" evidence="3">
    <location>
        <position position="1584"/>
    </location>
</feature>
<feature type="coiled-coil region" evidence="1">
    <location>
        <begin position="126"/>
        <end position="153"/>
    </location>
</feature>
<keyword evidence="4" id="KW-1185">Reference proteome</keyword>
<feature type="compositionally biased region" description="Gly residues" evidence="2">
    <location>
        <begin position="273"/>
        <end position="288"/>
    </location>
</feature>
<protein>
    <submittedName>
        <fullName evidence="3">Uncharacterized protein</fullName>
    </submittedName>
</protein>
<reference evidence="3 4" key="1">
    <citation type="journal article" date="2021" name="Sci. Rep.">
        <title>Genome sequencing of the multicellular alga Astrephomene provides insights into convergent evolution of germ-soma differentiation.</title>
        <authorList>
            <person name="Yamashita S."/>
            <person name="Yamamoto K."/>
            <person name="Matsuzaki R."/>
            <person name="Suzuki S."/>
            <person name="Yamaguchi H."/>
            <person name="Hirooka S."/>
            <person name="Minakuchi Y."/>
            <person name="Miyagishima S."/>
            <person name="Kawachi M."/>
            <person name="Toyoda A."/>
            <person name="Nozaki H."/>
        </authorList>
    </citation>
    <scope>NUCLEOTIDE SEQUENCE [LARGE SCALE GENOMIC DNA]</scope>
    <source>
        <strain evidence="3 4">NIES-4017</strain>
    </source>
</reference>
<evidence type="ECO:0000256" key="2">
    <source>
        <dbReference type="SAM" id="MobiDB-lite"/>
    </source>
</evidence>
<feature type="region of interest" description="Disordered" evidence="2">
    <location>
        <begin position="463"/>
        <end position="487"/>
    </location>
</feature>
<evidence type="ECO:0000256" key="1">
    <source>
        <dbReference type="SAM" id="Coils"/>
    </source>
</evidence>
<name>A0AAD3HQ87_9CHLO</name>
<proteinExistence type="predicted"/>